<organism evidence="2 3">
    <name type="scientific">Cladophialophora carrionii</name>
    <dbReference type="NCBI Taxonomy" id="86049"/>
    <lineage>
        <taxon>Eukaryota</taxon>
        <taxon>Fungi</taxon>
        <taxon>Dikarya</taxon>
        <taxon>Ascomycota</taxon>
        <taxon>Pezizomycotina</taxon>
        <taxon>Eurotiomycetes</taxon>
        <taxon>Chaetothyriomycetidae</taxon>
        <taxon>Chaetothyriales</taxon>
        <taxon>Herpotrichiellaceae</taxon>
        <taxon>Cladophialophora</taxon>
    </lineage>
</organism>
<dbReference type="OrthoDB" id="2563500at2759"/>
<evidence type="ECO:0000256" key="1">
    <source>
        <dbReference type="SAM" id="MobiDB-lite"/>
    </source>
</evidence>
<evidence type="ECO:0000313" key="3">
    <source>
        <dbReference type="Proteomes" id="UP000094526"/>
    </source>
</evidence>
<dbReference type="EMBL" id="LGRB01000003">
    <property type="protein sequence ID" value="OCT54972.1"/>
    <property type="molecule type" value="Genomic_DNA"/>
</dbReference>
<dbReference type="Proteomes" id="UP000094526">
    <property type="component" value="Unassembled WGS sequence"/>
</dbReference>
<dbReference type="VEuPathDB" id="FungiDB:CLCR_03206"/>
<gene>
    <name evidence="2" type="ORF">CLCR_03206</name>
</gene>
<dbReference type="STRING" id="86049.A0A1C1D2H9"/>
<reference evidence="3" key="1">
    <citation type="submission" date="2015-07" db="EMBL/GenBank/DDBJ databases">
        <authorList>
            <person name="Teixeira M.M."/>
            <person name="Souza R.C."/>
            <person name="Almeida L.G."/>
            <person name="Vicente V.A."/>
            <person name="de Hoog S."/>
            <person name="Bocca A.L."/>
            <person name="de Almeida S.R."/>
            <person name="Vasconcelos A.T."/>
            <person name="Felipe M.S."/>
        </authorList>
    </citation>
    <scope>NUCLEOTIDE SEQUENCE [LARGE SCALE GENOMIC DNA]</scope>
    <source>
        <strain evidence="3">KSF</strain>
    </source>
</reference>
<proteinExistence type="predicted"/>
<dbReference type="VEuPathDB" id="FungiDB:G647_05064"/>
<dbReference type="AlphaFoldDB" id="A0A1C1D2H9"/>
<comment type="caution">
    <text evidence="2">The sequence shown here is derived from an EMBL/GenBank/DDBJ whole genome shotgun (WGS) entry which is preliminary data.</text>
</comment>
<sequence length="99" mass="10742">MSPEPAAHGLDNGPTELELNVSQSPNYTLTGHAPLFGPDQSTSSLVDEFFRVLYPVPSFSFLHPRTTRERLAEGSLDEGALDEALVFAICGATTSQRYT</sequence>
<accession>A0A1C1D2H9</accession>
<dbReference type="eggNOG" id="ENOG502SK48">
    <property type="taxonomic scope" value="Eukaryota"/>
</dbReference>
<keyword evidence="3" id="KW-1185">Reference proteome</keyword>
<name>A0A1C1D2H9_9EURO</name>
<evidence type="ECO:0000313" key="2">
    <source>
        <dbReference type="EMBL" id="OCT54972.1"/>
    </source>
</evidence>
<feature type="region of interest" description="Disordered" evidence="1">
    <location>
        <begin position="1"/>
        <end position="20"/>
    </location>
</feature>
<protein>
    <submittedName>
        <fullName evidence="2">Uncharacterized protein</fullName>
    </submittedName>
</protein>